<evidence type="ECO:0000313" key="8">
    <source>
        <dbReference type="Proteomes" id="UP000434052"/>
    </source>
</evidence>
<dbReference type="Proteomes" id="UP000503251">
    <property type="component" value="Chromosome"/>
</dbReference>
<dbReference type="GO" id="GO:0003677">
    <property type="term" value="F:DNA binding"/>
    <property type="evidence" value="ECO:0007669"/>
    <property type="project" value="UniProtKB-KW"/>
</dbReference>
<dbReference type="Proteomes" id="UP000434052">
    <property type="component" value="Unassembled WGS sequence"/>
</dbReference>
<evidence type="ECO:0000313" key="7">
    <source>
        <dbReference type="EMBL" id="TVM32787.1"/>
    </source>
</evidence>
<keyword evidence="3" id="KW-0226">DNA condensation</keyword>
<dbReference type="Gene3D" id="4.10.520.10">
    <property type="entry name" value="IHF-like DNA-binding proteins"/>
    <property type="match status" value="1"/>
</dbReference>
<proteinExistence type="inferred from homology"/>
<evidence type="ECO:0000256" key="1">
    <source>
        <dbReference type="ARBA" id="ARBA00003819"/>
    </source>
</evidence>
<evidence type="ECO:0000256" key="3">
    <source>
        <dbReference type="ARBA" id="ARBA00023067"/>
    </source>
</evidence>
<dbReference type="GO" id="GO:0005829">
    <property type="term" value="C:cytosol"/>
    <property type="evidence" value="ECO:0007669"/>
    <property type="project" value="TreeGrafter"/>
</dbReference>
<evidence type="ECO:0000256" key="4">
    <source>
        <dbReference type="ARBA" id="ARBA00023125"/>
    </source>
</evidence>
<dbReference type="CDD" id="cd13831">
    <property type="entry name" value="HU"/>
    <property type="match status" value="1"/>
</dbReference>
<dbReference type="PANTHER" id="PTHR33175:SF12">
    <property type="entry name" value="DNA-BINDING PROTEIN HU-ALPHA"/>
    <property type="match status" value="1"/>
</dbReference>
<comment type="similarity">
    <text evidence="2 5">Belongs to the bacterial histone-like protein family.</text>
</comment>
<dbReference type="GO" id="GO:0030261">
    <property type="term" value="P:chromosome condensation"/>
    <property type="evidence" value="ECO:0007669"/>
    <property type="project" value="UniProtKB-KW"/>
</dbReference>
<dbReference type="RefSeq" id="WP_144305970.1">
    <property type="nucleotide sequence ID" value="NZ_CP039543.1"/>
</dbReference>
<protein>
    <submittedName>
        <fullName evidence="7">HU family DNA-binding protein</fullName>
    </submittedName>
</protein>
<gene>
    <name evidence="7" type="ORF">DQK91_13840</name>
    <name evidence="6" type="ORF">E8L03_10225</name>
</gene>
<dbReference type="GO" id="GO:0030527">
    <property type="term" value="F:structural constituent of chromatin"/>
    <property type="evidence" value="ECO:0007669"/>
    <property type="project" value="InterPro"/>
</dbReference>
<dbReference type="InterPro" id="IPR000119">
    <property type="entry name" value="Hist_DNA-bd"/>
</dbReference>
<accession>A0A6P1ZEN4</accession>
<evidence type="ECO:0000256" key="2">
    <source>
        <dbReference type="ARBA" id="ARBA00010529"/>
    </source>
</evidence>
<sequence>MFTKAQFVDSLREALPEVFPTKVSADKAFDAFCKILGDAISSDQGIRLPNVGTFSLTKRAARTGRNPQTGDTIRIPAKRVIRFNPAKTLKESLNK</sequence>
<dbReference type="EMBL" id="QMIF01000009">
    <property type="protein sequence ID" value="TVM32787.1"/>
    <property type="molecule type" value="Genomic_DNA"/>
</dbReference>
<dbReference type="SUPFAM" id="SSF47729">
    <property type="entry name" value="IHF-like DNA-binding proteins"/>
    <property type="match status" value="1"/>
</dbReference>
<dbReference type="InterPro" id="IPR010992">
    <property type="entry name" value="IHF-like_DNA-bd_dom_sf"/>
</dbReference>
<dbReference type="Pfam" id="PF00216">
    <property type="entry name" value="Bac_DNA_binding"/>
    <property type="match status" value="1"/>
</dbReference>
<dbReference type="OrthoDB" id="5457887at2"/>
<name>A0A6P1ZEN4_9BACT</name>
<reference evidence="7 8" key="1">
    <citation type="submission" date="2018-06" db="EMBL/GenBank/DDBJ databases">
        <title>Complete genome of Desulfovibrio marinus P48SEP.</title>
        <authorList>
            <person name="Crispim J.S."/>
            <person name="Vidigal P.M.P."/>
            <person name="Silva L.C.F."/>
            <person name="Araujo L.C."/>
            <person name="Laguardia C.N."/>
            <person name="Dias R.S."/>
            <person name="Sousa M.P."/>
            <person name="Paula S.O."/>
            <person name="Silva C."/>
        </authorList>
    </citation>
    <scope>NUCLEOTIDE SEQUENCE [LARGE SCALE GENOMIC DNA]</scope>
    <source>
        <strain evidence="7 8">P48SEP</strain>
    </source>
</reference>
<dbReference type="PANTHER" id="PTHR33175">
    <property type="entry name" value="DNA-BINDING PROTEIN HU"/>
    <property type="match status" value="1"/>
</dbReference>
<evidence type="ECO:0000256" key="5">
    <source>
        <dbReference type="RuleBase" id="RU003939"/>
    </source>
</evidence>
<dbReference type="PRINTS" id="PR01727">
    <property type="entry name" value="DNABINDINGHU"/>
</dbReference>
<keyword evidence="4 7" id="KW-0238">DNA-binding</keyword>
<reference evidence="6 9" key="2">
    <citation type="submission" date="2019-04" db="EMBL/GenBank/DDBJ databases">
        <title>Isolation and culture of sulfate reducing bacteria from the cold seep of the South China Sea.</title>
        <authorList>
            <person name="Sun C."/>
            <person name="Liu R."/>
        </authorList>
    </citation>
    <scope>NUCLEOTIDE SEQUENCE [LARGE SCALE GENOMIC DNA]</scope>
    <source>
        <strain evidence="6 9">CS1</strain>
    </source>
</reference>
<evidence type="ECO:0000313" key="9">
    <source>
        <dbReference type="Proteomes" id="UP000503251"/>
    </source>
</evidence>
<comment type="function">
    <text evidence="1">Histone-like DNA-binding protein which is capable of wrapping DNA to stabilize it, and thus to prevent its denaturation under extreme environmental conditions.</text>
</comment>
<organism evidence="7 8">
    <name type="scientific">Oceanidesulfovibrio marinus</name>
    <dbReference type="NCBI Taxonomy" id="370038"/>
    <lineage>
        <taxon>Bacteria</taxon>
        <taxon>Pseudomonadati</taxon>
        <taxon>Thermodesulfobacteriota</taxon>
        <taxon>Desulfovibrionia</taxon>
        <taxon>Desulfovibrionales</taxon>
        <taxon>Desulfovibrionaceae</taxon>
        <taxon>Oceanidesulfovibrio</taxon>
    </lineage>
</organism>
<keyword evidence="9" id="KW-1185">Reference proteome</keyword>
<dbReference type="EMBL" id="CP039543">
    <property type="protein sequence ID" value="QJT09293.1"/>
    <property type="molecule type" value="Genomic_DNA"/>
</dbReference>
<dbReference type="AlphaFoldDB" id="A0A6P1ZEN4"/>
<dbReference type="SMART" id="SM00411">
    <property type="entry name" value="BHL"/>
    <property type="match status" value="1"/>
</dbReference>
<evidence type="ECO:0000313" key="6">
    <source>
        <dbReference type="EMBL" id="QJT09293.1"/>
    </source>
</evidence>